<accession>A0ABN0HV58</accession>
<protein>
    <submittedName>
        <fullName evidence="1">Uncharacterized protein</fullName>
    </submittedName>
</protein>
<evidence type="ECO:0000313" key="2">
    <source>
        <dbReference type="Proteomes" id="UP000002837"/>
    </source>
</evidence>
<proteinExistence type="predicted"/>
<comment type="caution">
    <text evidence="1">The sequence shown here is derived from an EMBL/GenBank/DDBJ whole genome shotgun (WGS) entry which is preliminary data.</text>
</comment>
<dbReference type="RefSeq" id="WP_002759066.1">
    <property type="nucleotide sequence ID" value="NZ_AKWJ02000028.1"/>
</dbReference>
<dbReference type="EMBL" id="AKWJ02000028">
    <property type="protein sequence ID" value="EKP12517.1"/>
    <property type="molecule type" value="Genomic_DNA"/>
</dbReference>
<reference evidence="1" key="1">
    <citation type="submission" date="2012-09" db="EMBL/GenBank/DDBJ databases">
        <authorList>
            <person name="Harkins D.M."/>
            <person name="Durkin A.S."/>
            <person name="Brinkac L.M."/>
            <person name="Selengut J.D."/>
            <person name="Sanka R."/>
            <person name="DePew J."/>
            <person name="Purushe J."/>
            <person name="Picardeau M."/>
            <person name="Werts C."/>
            <person name="Goarant C."/>
            <person name="Vinetz J.M."/>
            <person name="Sutton G.G."/>
            <person name="Nelson W.C."/>
            <person name="Fouts D.E."/>
        </authorList>
    </citation>
    <scope>NUCLEOTIDE SEQUENCE [LARGE SCALE GENOMIC DNA]</scope>
    <source>
        <strain evidence="1">200801926</strain>
    </source>
</reference>
<sequence length="315" mass="33653">MNLSGANFPENGKPFFQGDFQEEHSSMENEILNRFADLFAGEVISGGEVVVGQTQNTINVSETVAYDSDGKRVVIPVQNGIVITRQNSDSVVVLRHRFQNENSPYLDSTGYANTYRRNSFEVLFKESAEDGDISLFKIRSLMGTVSILDDMRSFRRVKEENIRDNSITNTKLVSDIKIGSLGSLISRFSGSLRISVVAALNALANWLTAEEGARQSGDTSLQNQINGLGSIFAPINHSHSGFASVYVIVHDGPSANFTNVPNANGVIVVYRISCGPSGGQGYSIHGAGIGGIAPIGGLLFGVAARAGGSWVATTG</sequence>
<organism evidence="1 2">
    <name type="scientific">Leptospira borgpetersenii str. 200801926</name>
    <dbReference type="NCBI Taxonomy" id="1193009"/>
    <lineage>
        <taxon>Bacteria</taxon>
        <taxon>Pseudomonadati</taxon>
        <taxon>Spirochaetota</taxon>
        <taxon>Spirochaetia</taxon>
        <taxon>Leptospirales</taxon>
        <taxon>Leptospiraceae</taxon>
        <taxon>Leptospira</taxon>
    </lineage>
</organism>
<keyword evidence="2" id="KW-1185">Reference proteome</keyword>
<evidence type="ECO:0000313" key="1">
    <source>
        <dbReference type="EMBL" id="EKP12517.1"/>
    </source>
</evidence>
<dbReference type="Proteomes" id="UP000002837">
    <property type="component" value="Unassembled WGS sequence"/>
</dbReference>
<gene>
    <name evidence="1" type="ORF">LEP1GSC128_3327</name>
</gene>
<name>A0ABN0HV58_LEPBO</name>